<dbReference type="STRING" id="1314777.A0A164WGZ2"/>
<protein>
    <submittedName>
        <fullName evidence="1">Uncharacterized protein</fullName>
    </submittedName>
</protein>
<dbReference type="Proteomes" id="UP000076722">
    <property type="component" value="Unassembled WGS sequence"/>
</dbReference>
<gene>
    <name evidence="1" type="ORF">SISNIDRAFT_408737</name>
</gene>
<dbReference type="OrthoDB" id="4743193at2759"/>
<name>A0A164WGZ2_9AGAM</name>
<organism evidence="1 2">
    <name type="scientific">Sistotremastrum niveocremeum HHB9708</name>
    <dbReference type="NCBI Taxonomy" id="1314777"/>
    <lineage>
        <taxon>Eukaryota</taxon>
        <taxon>Fungi</taxon>
        <taxon>Dikarya</taxon>
        <taxon>Basidiomycota</taxon>
        <taxon>Agaricomycotina</taxon>
        <taxon>Agaricomycetes</taxon>
        <taxon>Sistotremastrales</taxon>
        <taxon>Sistotremastraceae</taxon>
        <taxon>Sertulicium</taxon>
        <taxon>Sertulicium niveocremeum</taxon>
    </lineage>
</organism>
<feature type="non-terminal residue" evidence="1">
    <location>
        <position position="264"/>
    </location>
</feature>
<evidence type="ECO:0000313" key="1">
    <source>
        <dbReference type="EMBL" id="KZS95036.1"/>
    </source>
</evidence>
<keyword evidence="2" id="KW-1185">Reference proteome</keyword>
<dbReference type="EMBL" id="KV419402">
    <property type="protein sequence ID" value="KZS95036.1"/>
    <property type="molecule type" value="Genomic_DNA"/>
</dbReference>
<sequence length="264" mass="30032">MILNRSIDIFLSELRDLSNIKAGLHYAATRLSQHQVETFDLPEIARKYHSIAPSLWRVTGTLLTGDSEENGDLQSREDAEYEEDMLLEDLVDLAAEEESDAMPMDNTSPEDRETTKKLLRQRIQRDEILRVKTVTIMSICANSMNRRCNAFQIINSLFLNSVNATERVHGWGAHAGLCVSDQSAANLIDSLSKEMRTNLIDVCRTDQFALAYDNVDFSFQNPEPTATKQGSFRSMTSGTFIEMPWLDPEILRCSKELWETNPYN</sequence>
<reference evidence="1 2" key="1">
    <citation type="journal article" date="2016" name="Mol. Biol. Evol.">
        <title>Comparative Genomics of Early-Diverging Mushroom-Forming Fungi Provides Insights into the Origins of Lignocellulose Decay Capabilities.</title>
        <authorList>
            <person name="Nagy L.G."/>
            <person name="Riley R."/>
            <person name="Tritt A."/>
            <person name="Adam C."/>
            <person name="Daum C."/>
            <person name="Floudas D."/>
            <person name="Sun H."/>
            <person name="Yadav J.S."/>
            <person name="Pangilinan J."/>
            <person name="Larsson K.H."/>
            <person name="Matsuura K."/>
            <person name="Barry K."/>
            <person name="Labutti K."/>
            <person name="Kuo R."/>
            <person name="Ohm R.A."/>
            <person name="Bhattacharya S.S."/>
            <person name="Shirouzu T."/>
            <person name="Yoshinaga Y."/>
            <person name="Martin F.M."/>
            <person name="Grigoriev I.V."/>
            <person name="Hibbett D.S."/>
        </authorList>
    </citation>
    <scope>NUCLEOTIDE SEQUENCE [LARGE SCALE GENOMIC DNA]</scope>
    <source>
        <strain evidence="1 2">HHB9708</strain>
    </source>
</reference>
<dbReference type="AlphaFoldDB" id="A0A164WGZ2"/>
<evidence type="ECO:0000313" key="2">
    <source>
        <dbReference type="Proteomes" id="UP000076722"/>
    </source>
</evidence>
<proteinExistence type="predicted"/>
<accession>A0A164WGZ2</accession>